<dbReference type="AlphaFoldDB" id="A0A4C1TFW0"/>
<comment type="caution">
    <text evidence="1">The sequence shown here is derived from an EMBL/GenBank/DDBJ whole genome shotgun (WGS) entry which is preliminary data.</text>
</comment>
<gene>
    <name evidence="1" type="ORF">EVAR_93066_1</name>
</gene>
<name>A0A4C1TFW0_EUMVA</name>
<evidence type="ECO:0000313" key="1">
    <source>
        <dbReference type="EMBL" id="GBP13096.1"/>
    </source>
</evidence>
<accession>A0A4C1TFW0</accession>
<organism evidence="1 2">
    <name type="scientific">Eumeta variegata</name>
    <name type="common">Bagworm moth</name>
    <name type="synonym">Eumeta japonica</name>
    <dbReference type="NCBI Taxonomy" id="151549"/>
    <lineage>
        <taxon>Eukaryota</taxon>
        <taxon>Metazoa</taxon>
        <taxon>Ecdysozoa</taxon>
        <taxon>Arthropoda</taxon>
        <taxon>Hexapoda</taxon>
        <taxon>Insecta</taxon>
        <taxon>Pterygota</taxon>
        <taxon>Neoptera</taxon>
        <taxon>Endopterygota</taxon>
        <taxon>Lepidoptera</taxon>
        <taxon>Glossata</taxon>
        <taxon>Ditrysia</taxon>
        <taxon>Tineoidea</taxon>
        <taxon>Psychidae</taxon>
        <taxon>Oiketicinae</taxon>
        <taxon>Eumeta</taxon>
    </lineage>
</organism>
<reference evidence="1 2" key="1">
    <citation type="journal article" date="2019" name="Commun. Biol.">
        <title>The bagworm genome reveals a unique fibroin gene that provides high tensile strength.</title>
        <authorList>
            <person name="Kono N."/>
            <person name="Nakamura H."/>
            <person name="Ohtoshi R."/>
            <person name="Tomita M."/>
            <person name="Numata K."/>
            <person name="Arakawa K."/>
        </authorList>
    </citation>
    <scope>NUCLEOTIDE SEQUENCE [LARGE SCALE GENOMIC DNA]</scope>
</reference>
<keyword evidence="2" id="KW-1185">Reference proteome</keyword>
<dbReference type="Proteomes" id="UP000299102">
    <property type="component" value="Unassembled WGS sequence"/>
</dbReference>
<proteinExistence type="predicted"/>
<sequence>MLSLRRALVRMSAPSSRPPRALVPLGGARPPLRARAAQIPRAVNHRLRIKSHIRGSIRSDFKLSTIVRQRPSPGEDTVAALVVGDVGDRQRPRA</sequence>
<dbReference type="EMBL" id="BGZK01000055">
    <property type="protein sequence ID" value="GBP13096.1"/>
    <property type="molecule type" value="Genomic_DNA"/>
</dbReference>
<protein>
    <submittedName>
        <fullName evidence="1">Uncharacterized protein</fullName>
    </submittedName>
</protein>
<evidence type="ECO:0000313" key="2">
    <source>
        <dbReference type="Proteomes" id="UP000299102"/>
    </source>
</evidence>